<dbReference type="InterPro" id="IPR003439">
    <property type="entry name" value="ABC_transporter-like_ATP-bd"/>
</dbReference>
<dbReference type="Pfam" id="PF00005">
    <property type="entry name" value="ABC_tran"/>
    <property type="match status" value="1"/>
</dbReference>
<name>A0ABQ7FJN6_9ACTN</name>
<sequence>MTVVRGRRTVLDDIDFDIPRGQVTGLLGPSGCGKSTLMRAIAGTQAKVTGTLEVLGRPAGTAPLRSRVGYVTQSPSVYGDLTARQNLDYYAAVLDPRLSRADRHDQVARALADVDLTDHADALAGNLSGGQLSRVSLAVALLGTPELLVLDEPTVGLDPVLRRDLWNLFHRLAADRGTTLLVSSHVMDEAERCQRLLLMRAGRILADDVPAALRDRTHSETVEEAFLRLVDAERDAEAARAPGTPGTGHPPTATDPPTRADPPTQADQVTESDQATEAVPRTPADPSARATPPAGTAPAHRHDPPGRNRPGRPPRKGKP</sequence>
<gene>
    <name evidence="5" type="ORF">GCU69_19650</name>
</gene>
<evidence type="ECO:0000256" key="2">
    <source>
        <dbReference type="ARBA" id="ARBA00022840"/>
    </source>
</evidence>
<dbReference type="GO" id="GO:0005524">
    <property type="term" value="F:ATP binding"/>
    <property type="evidence" value="ECO:0007669"/>
    <property type="project" value="UniProtKB-KW"/>
</dbReference>
<dbReference type="Proteomes" id="UP000621266">
    <property type="component" value="Unassembled WGS sequence"/>
</dbReference>
<protein>
    <submittedName>
        <fullName evidence="5">ATP-binding cassette domain-containing protein</fullName>
    </submittedName>
</protein>
<dbReference type="EMBL" id="WHPN01000315">
    <property type="protein sequence ID" value="KAF4407453.1"/>
    <property type="molecule type" value="Genomic_DNA"/>
</dbReference>
<evidence type="ECO:0000256" key="1">
    <source>
        <dbReference type="ARBA" id="ARBA00022741"/>
    </source>
</evidence>
<dbReference type="PANTHER" id="PTHR43038:SF3">
    <property type="entry name" value="ABC TRANSPORTER G FAMILY MEMBER 20 ISOFORM X1"/>
    <property type="match status" value="1"/>
</dbReference>
<organism evidence="5 6">
    <name type="scientific">Streptomyces lycii</name>
    <dbReference type="NCBI Taxonomy" id="2654337"/>
    <lineage>
        <taxon>Bacteria</taxon>
        <taxon>Bacillati</taxon>
        <taxon>Actinomycetota</taxon>
        <taxon>Actinomycetes</taxon>
        <taxon>Kitasatosporales</taxon>
        <taxon>Streptomycetaceae</taxon>
        <taxon>Streptomyces</taxon>
    </lineage>
</organism>
<dbReference type="SMART" id="SM00382">
    <property type="entry name" value="AAA"/>
    <property type="match status" value="1"/>
</dbReference>
<dbReference type="PROSITE" id="PS50893">
    <property type="entry name" value="ABC_TRANSPORTER_2"/>
    <property type="match status" value="1"/>
</dbReference>
<keyword evidence="6" id="KW-1185">Reference proteome</keyword>
<dbReference type="SUPFAM" id="SSF52540">
    <property type="entry name" value="P-loop containing nucleoside triphosphate hydrolases"/>
    <property type="match status" value="1"/>
</dbReference>
<dbReference type="InterPro" id="IPR017871">
    <property type="entry name" value="ABC_transporter-like_CS"/>
</dbReference>
<accession>A0ABQ7FJN6</accession>
<evidence type="ECO:0000259" key="4">
    <source>
        <dbReference type="PROSITE" id="PS50893"/>
    </source>
</evidence>
<feature type="domain" description="ABC transporter" evidence="4">
    <location>
        <begin position="1"/>
        <end position="226"/>
    </location>
</feature>
<dbReference type="InterPro" id="IPR003593">
    <property type="entry name" value="AAA+_ATPase"/>
</dbReference>
<keyword evidence="2 5" id="KW-0067">ATP-binding</keyword>
<reference evidence="5 6" key="1">
    <citation type="submission" date="2019-10" db="EMBL/GenBank/DDBJ databases">
        <title>Streptomyces tenebrisbrunneis sp.nov., an endogenous actinomycete isolated from of Lycium ruthenicum.</title>
        <authorList>
            <person name="Ma L."/>
        </authorList>
    </citation>
    <scope>NUCLEOTIDE SEQUENCE [LARGE SCALE GENOMIC DNA]</scope>
    <source>
        <strain evidence="5 6">TRM 66187</strain>
    </source>
</reference>
<dbReference type="InterPro" id="IPR027417">
    <property type="entry name" value="P-loop_NTPase"/>
</dbReference>
<feature type="compositionally biased region" description="Basic residues" evidence="3">
    <location>
        <begin position="309"/>
        <end position="319"/>
    </location>
</feature>
<dbReference type="CDD" id="cd03230">
    <property type="entry name" value="ABC_DR_subfamily_A"/>
    <property type="match status" value="1"/>
</dbReference>
<feature type="region of interest" description="Disordered" evidence="3">
    <location>
        <begin position="236"/>
        <end position="319"/>
    </location>
</feature>
<feature type="compositionally biased region" description="Low complexity" evidence="3">
    <location>
        <begin position="288"/>
        <end position="298"/>
    </location>
</feature>
<dbReference type="PROSITE" id="PS00211">
    <property type="entry name" value="ABC_TRANSPORTER_1"/>
    <property type="match status" value="1"/>
</dbReference>
<comment type="caution">
    <text evidence="5">The sequence shown here is derived from an EMBL/GenBank/DDBJ whole genome shotgun (WGS) entry which is preliminary data.</text>
</comment>
<dbReference type="Gene3D" id="3.40.50.300">
    <property type="entry name" value="P-loop containing nucleotide triphosphate hydrolases"/>
    <property type="match status" value="1"/>
</dbReference>
<proteinExistence type="predicted"/>
<dbReference type="PANTHER" id="PTHR43038">
    <property type="entry name" value="ATP-BINDING CASSETTE, SUB-FAMILY H, MEMBER 1"/>
    <property type="match status" value="1"/>
</dbReference>
<evidence type="ECO:0000313" key="5">
    <source>
        <dbReference type="EMBL" id="KAF4407453.1"/>
    </source>
</evidence>
<keyword evidence="1" id="KW-0547">Nucleotide-binding</keyword>
<evidence type="ECO:0000256" key="3">
    <source>
        <dbReference type="SAM" id="MobiDB-lite"/>
    </source>
</evidence>
<evidence type="ECO:0000313" key="6">
    <source>
        <dbReference type="Proteomes" id="UP000621266"/>
    </source>
</evidence>
<feature type="compositionally biased region" description="Low complexity" evidence="3">
    <location>
        <begin position="239"/>
        <end position="267"/>
    </location>
</feature>